<evidence type="ECO:0000256" key="4">
    <source>
        <dbReference type="ARBA" id="ARBA00022833"/>
    </source>
</evidence>
<evidence type="ECO:0000256" key="5">
    <source>
        <dbReference type="ARBA" id="ARBA00023002"/>
    </source>
</evidence>
<dbReference type="SUPFAM" id="SSF51735">
    <property type="entry name" value="NAD(P)-binding Rossmann-fold domains"/>
    <property type="match status" value="1"/>
</dbReference>
<evidence type="ECO:0000259" key="7">
    <source>
        <dbReference type="SMART" id="SM00829"/>
    </source>
</evidence>
<dbReference type="Pfam" id="PF00107">
    <property type="entry name" value="ADH_zinc_N"/>
    <property type="match status" value="1"/>
</dbReference>
<evidence type="ECO:0000256" key="1">
    <source>
        <dbReference type="ARBA" id="ARBA00001947"/>
    </source>
</evidence>
<keyword evidence="5" id="KW-0560">Oxidoreductase</keyword>
<gene>
    <name evidence="8" type="ORF">HII31_11636</name>
</gene>
<dbReference type="InterPro" id="IPR013149">
    <property type="entry name" value="ADH-like_C"/>
</dbReference>
<dbReference type="SMART" id="SM00829">
    <property type="entry name" value="PKS_ER"/>
    <property type="match status" value="1"/>
</dbReference>
<keyword evidence="9" id="KW-1185">Reference proteome</keyword>
<dbReference type="InterPro" id="IPR013154">
    <property type="entry name" value="ADH-like_N"/>
</dbReference>
<dbReference type="GO" id="GO:0008270">
    <property type="term" value="F:zinc ion binding"/>
    <property type="evidence" value="ECO:0007669"/>
    <property type="project" value="InterPro"/>
</dbReference>
<dbReference type="Gene3D" id="3.40.50.720">
    <property type="entry name" value="NAD(P)-binding Rossmann-like Domain"/>
    <property type="match status" value="1"/>
</dbReference>
<dbReference type="PANTHER" id="PTHR43350">
    <property type="entry name" value="NAD-DEPENDENT ALCOHOL DEHYDROGENASE"/>
    <property type="match status" value="1"/>
</dbReference>
<comment type="similarity">
    <text evidence="2 6">Belongs to the zinc-containing alcohol dehydrogenase family.</text>
</comment>
<dbReference type="Proteomes" id="UP000660729">
    <property type="component" value="Unassembled WGS sequence"/>
</dbReference>
<comment type="cofactor">
    <cofactor evidence="1 6">
        <name>Zn(2+)</name>
        <dbReference type="ChEBI" id="CHEBI:29105"/>
    </cofactor>
</comment>
<dbReference type="AlphaFoldDB" id="A0A8H6RAT1"/>
<proteinExistence type="inferred from homology"/>
<dbReference type="GO" id="GO:0016491">
    <property type="term" value="F:oxidoreductase activity"/>
    <property type="evidence" value="ECO:0007669"/>
    <property type="project" value="UniProtKB-KW"/>
</dbReference>
<accession>A0A8H6RAT1</accession>
<reference evidence="8" key="1">
    <citation type="submission" date="2020-04" db="EMBL/GenBank/DDBJ databases">
        <title>Draft genome resource of the tomato pathogen Pseudocercospora fuligena.</title>
        <authorList>
            <person name="Zaccaron A."/>
        </authorList>
    </citation>
    <scope>NUCLEOTIDE SEQUENCE</scope>
    <source>
        <strain evidence="8">PF001</strain>
    </source>
</reference>
<dbReference type="Pfam" id="PF08240">
    <property type="entry name" value="ADH_N"/>
    <property type="match status" value="1"/>
</dbReference>
<evidence type="ECO:0000256" key="3">
    <source>
        <dbReference type="ARBA" id="ARBA00022723"/>
    </source>
</evidence>
<dbReference type="InterPro" id="IPR011032">
    <property type="entry name" value="GroES-like_sf"/>
</dbReference>
<dbReference type="SUPFAM" id="SSF50129">
    <property type="entry name" value="GroES-like"/>
    <property type="match status" value="1"/>
</dbReference>
<dbReference type="OrthoDB" id="1560166at2759"/>
<evidence type="ECO:0000313" key="9">
    <source>
        <dbReference type="Proteomes" id="UP000660729"/>
    </source>
</evidence>
<dbReference type="EMBL" id="JABCIY010000241">
    <property type="protein sequence ID" value="KAF7187027.1"/>
    <property type="molecule type" value="Genomic_DNA"/>
</dbReference>
<dbReference type="InterPro" id="IPR036291">
    <property type="entry name" value="NAD(P)-bd_dom_sf"/>
</dbReference>
<comment type="caution">
    <text evidence="8">The sequence shown here is derived from an EMBL/GenBank/DDBJ whole genome shotgun (WGS) entry which is preliminary data.</text>
</comment>
<keyword evidence="3 6" id="KW-0479">Metal-binding</keyword>
<evidence type="ECO:0000256" key="6">
    <source>
        <dbReference type="RuleBase" id="RU361277"/>
    </source>
</evidence>
<feature type="domain" description="Enoyl reductase (ER)" evidence="7">
    <location>
        <begin position="17"/>
        <end position="379"/>
    </location>
</feature>
<sequence>MSATYSDVTTLAWVVPNAKQEFQLQHILLDNPRDDEVVVEMKYSGICHTDIVLQQGGIPILEYPAVLGHEGAGVIKAIGSKVQDETLRVGDFVLLSTNSCQKCRLCKRGYPVECIEGPRLHFSGLRSDGTSSARDSGTGATIRSHCFGQSSFQRLSYVHETCVVRHPCPADDAAKLAPMGCSYQTGAGTIMNILNPQPDNTLIIFGLGAVGMAALMAARALDVAQIIAVDIQDSKLSLAKELGAMHIVNPKDHSDDLVAKLRGLTDGEGCDYAVDCTGVPTIIETMLECLAMRGTAATVGVAPEKADIRIRPLQYLLGSKRYLGCQGGDSVPQEFIPKLVEMNRRGQFPIERIVKVYDYRDLPRALDDLRQGAVVKPVIQWY</sequence>
<dbReference type="FunFam" id="3.40.50.720:FF:000003">
    <property type="entry name" value="S-(hydroxymethyl)glutathione dehydrogenase"/>
    <property type="match status" value="1"/>
</dbReference>
<evidence type="ECO:0000256" key="2">
    <source>
        <dbReference type="ARBA" id="ARBA00008072"/>
    </source>
</evidence>
<protein>
    <submittedName>
        <fullName evidence="8">Aryl-alcohol dehydrogenase</fullName>
    </submittedName>
</protein>
<dbReference type="InterPro" id="IPR020843">
    <property type="entry name" value="ER"/>
</dbReference>
<keyword evidence="4 6" id="KW-0862">Zinc</keyword>
<evidence type="ECO:0000313" key="8">
    <source>
        <dbReference type="EMBL" id="KAF7187027.1"/>
    </source>
</evidence>
<dbReference type="PANTHER" id="PTHR43350:SF20">
    <property type="entry name" value="ENOYL REDUCTASE (ER) DOMAIN-CONTAINING PROTEIN"/>
    <property type="match status" value="1"/>
</dbReference>
<dbReference type="PROSITE" id="PS00059">
    <property type="entry name" value="ADH_ZINC"/>
    <property type="match status" value="1"/>
</dbReference>
<dbReference type="CDD" id="cd08278">
    <property type="entry name" value="benzyl_alcohol_DH"/>
    <property type="match status" value="1"/>
</dbReference>
<dbReference type="InterPro" id="IPR002328">
    <property type="entry name" value="ADH_Zn_CS"/>
</dbReference>
<dbReference type="Gene3D" id="3.90.180.10">
    <property type="entry name" value="Medium-chain alcohol dehydrogenases, catalytic domain"/>
    <property type="match status" value="1"/>
</dbReference>
<name>A0A8H6RAT1_9PEZI</name>
<organism evidence="8 9">
    <name type="scientific">Pseudocercospora fuligena</name>
    <dbReference type="NCBI Taxonomy" id="685502"/>
    <lineage>
        <taxon>Eukaryota</taxon>
        <taxon>Fungi</taxon>
        <taxon>Dikarya</taxon>
        <taxon>Ascomycota</taxon>
        <taxon>Pezizomycotina</taxon>
        <taxon>Dothideomycetes</taxon>
        <taxon>Dothideomycetidae</taxon>
        <taxon>Mycosphaerellales</taxon>
        <taxon>Mycosphaerellaceae</taxon>
        <taxon>Pseudocercospora</taxon>
    </lineage>
</organism>